<comment type="function">
    <text evidence="8">Catalyzes the phosphorylation of D-xylulose to D-xylulose 5-phosphate.</text>
</comment>
<dbReference type="HAMAP" id="MF_02220">
    <property type="entry name" value="XylB"/>
    <property type="match status" value="1"/>
</dbReference>
<comment type="similarity">
    <text evidence="1 8 9">Belongs to the FGGY kinase family.</text>
</comment>
<evidence type="ECO:0000259" key="12">
    <source>
        <dbReference type="Pfam" id="PF02782"/>
    </source>
</evidence>
<dbReference type="CDD" id="cd07808">
    <property type="entry name" value="ASKHA_NBD_FGGY_EcXK-like"/>
    <property type="match status" value="1"/>
</dbReference>
<dbReference type="InterPro" id="IPR050406">
    <property type="entry name" value="FGGY_Carb_Kinase"/>
</dbReference>
<reference evidence="14" key="1">
    <citation type="journal article" date="2019" name="Int. J. Syst. Evol. Microbiol.">
        <title>The Global Catalogue of Microorganisms (GCM) 10K type strain sequencing project: providing services to taxonomists for standard genome sequencing and annotation.</title>
        <authorList>
            <consortium name="The Broad Institute Genomics Platform"/>
            <consortium name="The Broad Institute Genome Sequencing Center for Infectious Disease"/>
            <person name="Wu L."/>
            <person name="Ma J."/>
        </authorList>
    </citation>
    <scope>NUCLEOTIDE SEQUENCE [LARGE SCALE GENOMIC DNA]</scope>
    <source>
        <strain evidence="14">KCTC 13528</strain>
    </source>
</reference>
<dbReference type="InterPro" id="IPR018483">
    <property type="entry name" value="Carb_kinase_FGGY_CS"/>
</dbReference>
<keyword evidence="3 8" id="KW-0808">Transferase</keyword>
<keyword evidence="2 8" id="KW-0859">Xylose metabolism</keyword>
<evidence type="ECO:0000256" key="2">
    <source>
        <dbReference type="ARBA" id="ARBA00022629"/>
    </source>
</evidence>
<dbReference type="Pfam" id="PF02782">
    <property type="entry name" value="FGGY_C"/>
    <property type="match status" value="1"/>
</dbReference>
<dbReference type="PIRSF" id="PIRSF000538">
    <property type="entry name" value="GlpK"/>
    <property type="match status" value="1"/>
</dbReference>
<dbReference type="EMBL" id="JBHUPG010000001">
    <property type="protein sequence ID" value="MFD2910492.1"/>
    <property type="molecule type" value="Genomic_DNA"/>
</dbReference>
<keyword evidence="5 8" id="KW-0418">Kinase</keyword>
<dbReference type="PANTHER" id="PTHR43095:SF5">
    <property type="entry name" value="XYLULOSE KINASE"/>
    <property type="match status" value="1"/>
</dbReference>
<evidence type="ECO:0000256" key="10">
    <source>
        <dbReference type="RuleBase" id="RU364073"/>
    </source>
</evidence>
<dbReference type="Proteomes" id="UP001597561">
    <property type="component" value="Unassembled WGS sequence"/>
</dbReference>
<proteinExistence type="inferred from homology"/>
<dbReference type="Pfam" id="PF00370">
    <property type="entry name" value="FGGY_N"/>
    <property type="match status" value="1"/>
</dbReference>
<evidence type="ECO:0000313" key="14">
    <source>
        <dbReference type="Proteomes" id="UP001597561"/>
    </source>
</evidence>
<dbReference type="PANTHER" id="PTHR43095">
    <property type="entry name" value="SUGAR KINASE"/>
    <property type="match status" value="1"/>
</dbReference>
<keyword evidence="14" id="KW-1185">Reference proteome</keyword>
<feature type="active site" description="Proton acceptor" evidence="8">
    <location>
        <position position="239"/>
    </location>
</feature>
<evidence type="ECO:0000256" key="9">
    <source>
        <dbReference type="RuleBase" id="RU003733"/>
    </source>
</evidence>
<comment type="caution">
    <text evidence="13">The sequence shown here is derived from an EMBL/GenBank/DDBJ whole genome shotgun (WGS) entry which is preliminary data.</text>
</comment>
<evidence type="ECO:0000256" key="8">
    <source>
        <dbReference type="HAMAP-Rule" id="MF_02220"/>
    </source>
</evidence>
<dbReference type="PROSITE" id="PS00933">
    <property type="entry name" value="FGGY_KINASES_1"/>
    <property type="match status" value="1"/>
</dbReference>
<evidence type="ECO:0000256" key="6">
    <source>
        <dbReference type="ARBA" id="ARBA00022840"/>
    </source>
</evidence>
<feature type="domain" description="Carbohydrate kinase FGGY C-terminal" evidence="12">
    <location>
        <begin position="256"/>
        <end position="441"/>
    </location>
</feature>
<dbReference type="InterPro" id="IPR018485">
    <property type="entry name" value="FGGY_C"/>
</dbReference>
<evidence type="ECO:0000313" key="13">
    <source>
        <dbReference type="EMBL" id="MFD2910492.1"/>
    </source>
</evidence>
<dbReference type="EC" id="2.7.1.17" evidence="8 10"/>
<feature type="domain" description="Carbohydrate kinase FGGY N-terminal" evidence="11">
    <location>
        <begin position="3"/>
        <end position="246"/>
    </location>
</feature>
<dbReference type="PRINTS" id="PR00475">
    <property type="entry name" value="HEXOKINASE"/>
</dbReference>
<gene>
    <name evidence="8 10 13" type="primary">xylB</name>
    <name evidence="13" type="ORF">ACFS5P_01235</name>
</gene>
<accession>A0ABW5ZCG4</accession>
<feature type="binding site" evidence="8">
    <location>
        <begin position="80"/>
        <end position="81"/>
    </location>
    <ligand>
        <name>substrate</name>
    </ligand>
</feature>
<dbReference type="InterPro" id="IPR043129">
    <property type="entry name" value="ATPase_NBD"/>
</dbReference>
<dbReference type="GO" id="GO:0004856">
    <property type="term" value="F:D-xylulokinase activity"/>
    <property type="evidence" value="ECO:0007669"/>
    <property type="project" value="UniProtKB-EC"/>
</dbReference>
<name>A0ABW5ZCG4_9BACL</name>
<keyword evidence="6 8" id="KW-0067">ATP-binding</keyword>
<evidence type="ECO:0000256" key="3">
    <source>
        <dbReference type="ARBA" id="ARBA00022679"/>
    </source>
</evidence>
<dbReference type="InterPro" id="IPR000577">
    <property type="entry name" value="Carb_kinase_FGGY"/>
</dbReference>
<comment type="catalytic activity">
    <reaction evidence="8 10">
        <text>D-xylulose + ATP = D-xylulose 5-phosphate + ADP + H(+)</text>
        <dbReference type="Rhea" id="RHEA:10964"/>
        <dbReference type="ChEBI" id="CHEBI:15378"/>
        <dbReference type="ChEBI" id="CHEBI:17140"/>
        <dbReference type="ChEBI" id="CHEBI:30616"/>
        <dbReference type="ChEBI" id="CHEBI:57737"/>
        <dbReference type="ChEBI" id="CHEBI:456216"/>
        <dbReference type="EC" id="2.7.1.17"/>
    </reaction>
</comment>
<dbReference type="PROSITE" id="PS00445">
    <property type="entry name" value="FGGY_KINASES_2"/>
    <property type="match status" value="1"/>
</dbReference>
<sequence length="502" mass="55587">MNYVIGIDLGTSAVKALLVNRNGQVVKEASRPYPVMHEKTGYSEQNPEDWVTGTYEALQELTSSLTGDEKIDGISFSGQMHGLVMIDHDGAVIRPAILWNDTRTTLECREIVEVLGQDQLLALTKNPALEGFTLPKMLWVKKHEPENWGRLSQFMLPKDYVRYRMTGEVAMDLSDAAGTLLLNVEKGKWSKEVLRTFQIEETHCPPLLFSTDEAGLLLPEVVALTGLQADTKVYAGGADNACGAIGSSVLNEGMSMCSIGTSGVVLSYEDRGDLDFNGKVHYFNHGVPGAYYTMGVTLAAGDSLSWYKRNFAPELSFETLIEEAAKTPAGAEGLLFTPYISGERTPHSDAVIRGSFIGMDQRHSRGHFTRAVLEGITFSLYESIHIFREGGKKIDRIVSIGGGAKSDFWLQLQADIFNAEIVKLNSEQGPGMGAAMIAAVGSGWFTHLNECAKRFLNEEKVYVPNMENKESYKNLFYIYQQVYNQTKELSRMLNDSKERVVK</sequence>
<keyword evidence="7 8" id="KW-0119">Carbohydrate metabolism</keyword>
<dbReference type="SUPFAM" id="SSF53067">
    <property type="entry name" value="Actin-like ATPase domain"/>
    <property type="match status" value="2"/>
</dbReference>
<dbReference type="InterPro" id="IPR018484">
    <property type="entry name" value="FGGY_N"/>
</dbReference>
<evidence type="ECO:0000256" key="4">
    <source>
        <dbReference type="ARBA" id="ARBA00022741"/>
    </source>
</evidence>
<evidence type="ECO:0000256" key="1">
    <source>
        <dbReference type="ARBA" id="ARBA00009156"/>
    </source>
</evidence>
<dbReference type="Gene3D" id="3.30.420.40">
    <property type="match status" value="2"/>
</dbReference>
<evidence type="ECO:0000259" key="11">
    <source>
        <dbReference type="Pfam" id="PF00370"/>
    </source>
</evidence>
<keyword evidence="4 8" id="KW-0547">Nucleotide-binding</keyword>
<dbReference type="RefSeq" id="WP_204730177.1">
    <property type="nucleotide sequence ID" value="NZ_JAFBDK010000014.1"/>
</dbReference>
<evidence type="ECO:0000256" key="7">
    <source>
        <dbReference type="ARBA" id="ARBA00023277"/>
    </source>
</evidence>
<dbReference type="NCBIfam" id="TIGR01312">
    <property type="entry name" value="XylB"/>
    <property type="match status" value="1"/>
</dbReference>
<evidence type="ECO:0000256" key="5">
    <source>
        <dbReference type="ARBA" id="ARBA00022777"/>
    </source>
</evidence>
<feature type="site" description="Important for activity" evidence="8">
    <location>
        <position position="8"/>
    </location>
</feature>
<organism evidence="13 14">
    <name type="scientific">Jeotgalibacillus terrae</name>
    <dbReference type="NCBI Taxonomy" id="587735"/>
    <lineage>
        <taxon>Bacteria</taxon>
        <taxon>Bacillati</taxon>
        <taxon>Bacillota</taxon>
        <taxon>Bacilli</taxon>
        <taxon>Bacillales</taxon>
        <taxon>Caryophanaceae</taxon>
        <taxon>Jeotgalibacillus</taxon>
    </lineage>
</organism>
<protein>
    <recommendedName>
        <fullName evidence="8 10">Xylulose kinase</fullName>
        <shortName evidence="8 10">Xylulokinase</shortName>
        <ecNumber evidence="8 10">2.7.1.17</ecNumber>
    </recommendedName>
</protein>
<dbReference type="InterPro" id="IPR006000">
    <property type="entry name" value="Xylulokinase"/>
</dbReference>